<accession>A0A292Q568</accession>
<reference evidence="2" key="1">
    <citation type="submission" date="2015-10" db="EMBL/GenBank/DDBJ databases">
        <authorList>
            <person name="Regsiter A."/>
            <person name="william w."/>
        </authorList>
    </citation>
    <scope>NUCLEOTIDE SEQUENCE</scope>
    <source>
        <strain evidence="2">Montdore</strain>
    </source>
</reference>
<dbReference type="Proteomes" id="UP001412239">
    <property type="component" value="Unassembled WGS sequence"/>
</dbReference>
<proteinExistence type="predicted"/>
<sequence length="442" mass="49512">MERDRLADKLPMAYTGDKTRDKKPPSRSKARIKDLESLVTSLREQRREMMEDIELSLSLSPPPSSTASSLIPVSNHTSESHHYRYKLDVAGFKKDIARRDSLLAERAHALKSFPEEIEALRASHSRLLVDVSRCRTEANGIVAERDREIQRLEKVVGGLKHSISTNTRIEEAVGDEVFREMWSRIGWEAMNWCLANGAAKGGVINVESLRDDVKEELRAGIPEYEKLILGGHRVHVVQALLARLLIREIFSDWCFGITKEQSSVLFALEKEFVRDSPQPAINTWRSSTSILLRTSLLTPPTTTLTSRITSITSTIFSAITPFFPAPPPQTSKTLPGIVEQMIRLSLHMQTQRAQFHIFPPLSPPPAAAAQDQDGEGELGVEGEMIWNNEDMEELSGEDETELEGAKVLVVAWPGIEKWGDEMGESCHIRNCVVRARVVCDAD</sequence>
<gene>
    <name evidence="2" type="ORF">GSTUAT00000959001</name>
</gene>
<evidence type="ECO:0000313" key="2">
    <source>
        <dbReference type="EMBL" id="CUS14889.1"/>
    </source>
</evidence>
<keyword evidence="3" id="KW-1185">Reference proteome</keyword>
<protein>
    <submittedName>
        <fullName evidence="2">Uncharacterized protein</fullName>
    </submittedName>
</protein>
<name>A0A292Q568_9PEZI</name>
<evidence type="ECO:0000313" key="3">
    <source>
        <dbReference type="Proteomes" id="UP001412239"/>
    </source>
</evidence>
<feature type="region of interest" description="Disordered" evidence="1">
    <location>
        <begin position="1"/>
        <end position="31"/>
    </location>
</feature>
<dbReference type="AlphaFoldDB" id="A0A292Q568"/>
<dbReference type="EMBL" id="LN890954">
    <property type="protein sequence ID" value="CUS14889.1"/>
    <property type="molecule type" value="Genomic_DNA"/>
</dbReference>
<evidence type="ECO:0000256" key="1">
    <source>
        <dbReference type="SAM" id="MobiDB-lite"/>
    </source>
</evidence>
<organism evidence="2 3">
    <name type="scientific">Tuber aestivum</name>
    <name type="common">summer truffle</name>
    <dbReference type="NCBI Taxonomy" id="59557"/>
    <lineage>
        <taxon>Eukaryota</taxon>
        <taxon>Fungi</taxon>
        <taxon>Dikarya</taxon>
        <taxon>Ascomycota</taxon>
        <taxon>Pezizomycotina</taxon>
        <taxon>Pezizomycetes</taxon>
        <taxon>Pezizales</taxon>
        <taxon>Tuberaceae</taxon>
        <taxon>Tuber</taxon>
    </lineage>
</organism>